<dbReference type="PANTHER" id="PTHR30055">
    <property type="entry name" value="HTH-TYPE TRANSCRIPTIONAL REGULATOR RUTR"/>
    <property type="match status" value="1"/>
</dbReference>
<evidence type="ECO:0000256" key="5">
    <source>
        <dbReference type="PROSITE-ProRule" id="PRU00335"/>
    </source>
</evidence>
<dbReference type="EMBL" id="FNQB01000004">
    <property type="protein sequence ID" value="SDZ62483.1"/>
    <property type="molecule type" value="Genomic_DNA"/>
</dbReference>
<dbReference type="Pfam" id="PF13977">
    <property type="entry name" value="TetR_C_6"/>
    <property type="match status" value="1"/>
</dbReference>
<dbReference type="SUPFAM" id="SSF48498">
    <property type="entry name" value="Tetracyclin repressor-like, C-terminal domain"/>
    <property type="match status" value="1"/>
</dbReference>
<sequence length="186" mass="20499">MAVLDAVATVLAARGYENTRFTDVSLASGVAISTLQNYFGSREDMVIEAMEAFTDREVVALEAVSEAEPDPWRRLVALVDRSLHNSESARQVLVEFWRFAMRDDDLGQHSAHVRTRYREPFLAAVREGIQRGDFTPAHDAEAVTDLLLASLAGLTLFAVQRGPAPSPEELREVLLSQLRSMLGGKG</sequence>
<dbReference type="Proteomes" id="UP000199632">
    <property type="component" value="Unassembled WGS sequence"/>
</dbReference>
<reference evidence="8" key="1">
    <citation type="submission" date="2016-10" db="EMBL/GenBank/DDBJ databases">
        <authorList>
            <person name="Varghese N."/>
            <person name="Submissions S."/>
        </authorList>
    </citation>
    <scope>NUCLEOTIDE SEQUENCE [LARGE SCALE GENOMIC DNA]</scope>
    <source>
        <strain evidence="8">DSM 44718</strain>
    </source>
</reference>
<keyword evidence="2" id="KW-0805">Transcription regulation</keyword>
<evidence type="ECO:0000313" key="8">
    <source>
        <dbReference type="Proteomes" id="UP000199632"/>
    </source>
</evidence>
<dbReference type="GO" id="GO:0000976">
    <property type="term" value="F:transcription cis-regulatory region binding"/>
    <property type="evidence" value="ECO:0007669"/>
    <property type="project" value="TreeGrafter"/>
</dbReference>
<gene>
    <name evidence="7" type="ORF">SAMN05421684_7474</name>
</gene>
<dbReference type="InterPro" id="IPR036271">
    <property type="entry name" value="Tet_transcr_reg_TetR-rel_C_sf"/>
</dbReference>
<dbReference type="SUPFAM" id="SSF46689">
    <property type="entry name" value="Homeodomain-like"/>
    <property type="match status" value="1"/>
</dbReference>
<keyword evidence="1" id="KW-0678">Repressor</keyword>
<name>A0A1H3UJ36_9ACTN</name>
<dbReference type="STRING" id="137265.SAMN05421684_7474"/>
<dbReference type="InterPro" id="IPR001647">
    <property type="entry name" value="HTH_TetR"/>
</dbReference>
<evidence type="ECO:0000256" key="4">
    <source>
        <dbReference type="ARBA" id="ARBA00023163"/>
    </source>
</evidence>
<evidence type="ECO:0000256" key="3">
    <source>
        <dbReference type="ARBA" id="ARBA00023125"/>
    </source>
</evidence>
<dbReference type="Gene3D" id="1.10.10.60">
    <property type="entry name" value="Homeodomain-like"/>
    <property type="match status" value="1"/>
</dbReference>
<keyword evidence="8" id="KW-1185">Reference proteome</keyword>
<keyword evidence="4" id="KW-0804">Transcription</keyword>
<dbReference type="GO" id="GO:0003700">
    <property type="term" value="F:DNA-binding transcription factor activity"/>
    <property type="evidence" value="ECO:0007669"/>
    <property type="project" value="TreeGrafter"/>
</dbReference>
<feature type="DNA-binding region" description="H-T-H motif" evidence="5">
    <location>
        <begin position="20"/>
        <end position="39"/>
    </location>
</feature>
<dbReference type="PANTHER" id="PTHR30055:SF234">
    <property type="entry name" value="HTH-TYPE TRANSCRIPTIONAL REGULATOR BETI"/>
    <property type="match status" value="1"/>
</dbReference>
<accession>A0A1H3UJ36</accession>
<dbReference type="Gene3D" id="1.10.357.10">
    <property type="entry name" value="Tetracycline Repressor, domain 2"/>
    <property type="match status" value="1"/>
</dbReference>
<dbReference type="InterPro" id="IPR039538">
    <property type="entry name" value="BetI_C"/>
</dbReference>
<dbReference type="Pfam" id="PF00440">
    <property type="entry name" value="TetR_N"/>
    <property type="match status" value="1"/>
</dbReference>
<evidence type="ECO:0000256" key="1">
    <source>
        <dbReference type="ARBA" id="ARBA00022491"/>
    </source>
</evidence>
<evidence type="ECO:0000259" key="6">
    <source>
        <dbReference type="PROSITE" id="PS50977"/>
    </source>
</evidence>
<evidence type="ECO:0000256" key="2">
    <source>
        <dbReference type="ARBA" id="ARBA00023015"/>
    </source>
</evidence>
<dbReference type="PROSITE" id="PS50977">
    <property type="entry name" value="HTH_TETR_2"/>
    <property type="match status" value="1"/>
</dbReference>
<dbReference type="InterPro" id="IPR050109">
    <property type="entry name" value="HTH-type_TetR-like_transc_reg"/>
</dbReference>
<protein>
    <submittedName>
        <fullName evidence="7">Transcriptional regulator, TetR family</fullName>
    </submittedName>
</protein>
<dbReference type="InterPro" id="IPR009057">
    <property type="entry name" value="Homeodomain-like_sf"/>
</dbReference>
<proteinExistence type="predicted"/>
<evidence type="ECO:0000313" key="7">
    <source>
        <dbReference type="EMBL" id="SDZ62483.1"/>
    </source>
</evidence>
<keyword evidence="3 5" id="KW-0238">DNA-binding</keyword>
<feature type="domain" description="HTH tetR-type" evidence="6">
    <location>
        <begin position="1"/>
        <end position="57"/>
    </location>
</feature>
<dbReference type="AlphaFoldDB" id="A0A1H3UJ36"/>
<organism evidence="7 8">
    <name type="scientific">Asanoa ishikariensis</name>
    <dbReference type="NCBI Taxonomy" id="137265"/>
    <lineage>
        <taxon>Bacteria</taxon>
        <taxon>Bacillati</taxon>
        <taxon>Actinomycetota</taxon>
        <taxon>Actinomycetes</taxon>
        <taxon>Micromonosporales</taxon>
        <taxon>Micromonosporaceae</taxon>
        <taxon>Asanoa</taxon>
    </lineage>
</organism>